<evidence type="ECO:0000256" key="9">
    <source>
        <dbReference type="ARBA" id="ARBA00023136"/>
    </source>
</evidence>
<keyword evidence="4 11" id="KW-0138">CF(0)</keyword>
<dbReference type="Proteomes" id="UP001140513">
    <property type="component" value="Unassembled WGS sequence"/>
</dbReference>
<gene>
    <name evidence="13" type="primary">TIM11</name>
    <name evidence="13" type="ORF">N0V89_011506</name>
</gene>
<keyword evidence="6 11" id="KW-0999">Mitochondrion inner membrane</keyword>
<dbReference type="EMBL" id="JAPEUX010000009">
    <property type="protein sequence ID" value="KAJ4345376.1"/>
    <property type="molecule type" value="Genomic_DNA"/>
</dbReference>
<evidence type="ECO:0000256" key="12">
    <source>
        <dbReference type="SAM" id="MobiDB-lite"/>
    </source>
</evidence>
<comment type="similarity">
    <text evidence="2 11">Belongs to the ATPase e subunit family.</text>
</comment>
<dbReference type="GO" id="GO:0015078">
    <property type="term" value="F:proton transmembrane transporter activity"/>
    <property type="evidence" value="ECO:0007669"/>
    <property type="project" value="InterPro"/>
</dbReference>
<evidence type="ECO:0000256" key="6">
    <source>
        <dbReference type="ARBA" id="ARBA00022792"/>
    </source>
</evidence>
<name>A0A9W9C4T9_9PLEO</name>
<proteinExistence type="inferred from homology"/>
<accession>A0A9W9C4T9</accession>
<dbReference type="AlphaFoldDB" id="A0A9W9C4T9"/>
<reference evidence="13" key="1">
    <citation type="submission" date="2022-10" db="EMBL/GenBank/DDBJ databases">
        <title>Tapping the CABI collections for fungal endophytes: first genome assemblies for Collariella, Neodidymelliopsis, Ascochyta clinopodiicola, Didymella pomorum, Didymosphaeria variabile, Neocosmospora piperis and Neocucurbitaria cava.</title>
        <authorList>
            <person name="Hill R."/>
        </authorList>
    </citation>
    <scope>NUCLEOTIDE SEQUENCE</scope>
    <source>
        <strain evidence="13">IMI 356815</strain>
    </source>
</reference>
<keyword evidence="7 11" id="KW-0406">Ion transport</keyword>
<sequence>MSTSVGVNVLRWGALATGVFYGLYNQVSISSRERLQAKQREWEHHESLIQQAKAEWAKTHPSEQPKASSSSSAAKVDPKDPNADLNALLGITDEK</sequence>
<evidence type="ECO:0000256" key="7">
    <source>
        <dbReference type="ARBA" id="ARBA00023065"/>
    </source>
</evidence>
<comment type="caution">
    <text evidence="13">The sequence shown here is derived from an EMBL/GenBank/DDBJ whole genome shotgun (WGS) entry which is preliminary data.</text>
</comment>
<comment type="subunit">
    <text evidence="11">F-type ATPases have 2 components, CF(1) - the catalytic core - and CF(0) - the membrane proton channel. CF(1) and CF(0) have multiple subunits.</text>
</comment>
<dbReference type="OrthoDB" id="2125027at2759"/>
<evidence type="ECO:0000313" key="13">
    <source>
        <dbReference type="EMBL" id="KAJ4345376.1"/>
    </source>
</evidence>
<evidence type="ECO:0000256" key="1">
    <source>
        <dbReference type="ARBA" id="ARBA00004273"/>
    </source>
</evidence>
<keyword evidence="14" id="KW-1185">Reference proteome</keyword>
<comment type="function">
    <text evidence="11">Subunit e, of the mitochondrial membrane ATP synthase complex (F(1)F(0) ATP synthase or Complex V) that produces ATP from ADP in the presence of a proton gradient across the membrane which is generated by electron transport complexes of the respiratory chain. ATP synthase complex consist of a soluble F(1) head domain - the catalytic core - and a membrane F(1) domain - the membrane proton channel. These two domains are linked by a central stalk rotating inside the F(1) region and a stationary peripheral stalk. During catalysis, ATP synthesis in the catalytic domain of F(1) is coupled via a rotary mechanism of the central stalk subunits to proton translocation. In vivo, can only synthesize ATP although its ATP hydrolase activity can be activated artificially in vitro. Part of the complex F(0) domain.</text>
</comment>
<feature type="region of interest" description="Disordered" evidence="12">
    <location>
        <begin position="54"/>
        <end position="95"/>
    </location>
</feature>
<evidence type="ECO:0000256" key="10">
    <source>
        <dbReference type="ARBA" id="ARBA00023310"/>
    </source>
</evidence>
<keyword evidence="9" id="KW-0472">Membrane</keyword>
<dbReference type="InterPro" id="IPR008386">
    <property type="entry name" value="ATP_synth_F0_esu_mt"/>
</dbReference>
<evidence type="ECO:0000256" key="4">
    <source>
        <dbReference type="ARBA" id="ARBA00022547"/>
    </source>
</evidence>
<dbReference type="GO" id="GO:0045259">
    <property type="term" value="C:proton-transporting ATP synthase complex"/>
    <property type="evidence" value="ECO:0007669"/>
    <property type="project" value="UniProtKB-UniRule"/>
</dbReference>
<keyword evidence="5 11" id="KW-0375">Hydrogen ion transport</keyword>
<evidence type="ECO:0000256" key="3">
    <source>
        <dbReference type="ARBA" id="ARBA00022448"/>
    </source>
</evidence>
<evidence type="ECO:0000313" key="14">
    <source>
        <dbReference type="Proteomes" id="UP001140513"/>
    </source>
</evidence>
<dbReference type="GO" id="GO:0015986">
    <property type="term" value="P:proton motive force-driven ATP synthesis"/>
    <property type="evidence" value="ECO:0007669"/>
    <property type="project" value="InterPro"/>
</dbReference>
<evidence type="ECO:0000256" key="5">
    <source>
        <dbReference type="ARBA" id="ARBA00022781"/>
    </source>
</evidence>
<comment type="subcellular location">
    <subcellularLocation>
        <location evidence="1 11">Mitochondrion inner membrane</location>
    </subcellularLocation>
</comment>
<dbReference type="Pfam" id="PF05680">
    <property type="entry name" value="ATP-synt_E"/>
    <property type="match status" value="1"/>
</dbReference>
<evidence type="ECO:0000256" key="8">
    <source>
        <dbReference type="ARBA" id="ARBA00023128"/>
    </source>
</evidence>
<keyword evidence="3 11" id="KW-0813">Transport</keyword>
<evidence type="ECO:0000256" key="2">
    <source>
        <dbReference type="ARBA" id="ARBA00007333"/>
    </source>
</evidence>
<dbReference type="RefSeq" id="XP_056065540.1">
    <property type="nucleotide sequence ID" value="XM_056220237.1"/>
</dbReference>
<keyword evidence="8 11" id="KW-0496">Mitochondrion</keyword>
<evidence type="ECO:0000256" key="11">
    <source>
        <dbReference type="RuleBase" id="RU367005"/>
    </source>
</evidence>
<dbReference type="GO" id="GO:0005743">
    <property type="term" value="C:mitochondrial inner membrane"/>
    <property type="evidence" value="ECO:0007669"/>
    <property type="project" value="UniProtKB-SubCell"/>
</dbReference>
<dbReference type="GeneID" id="80915036"/>
<protein>
    <recommendedName>
        <fullName evidence="11">ATP synthase F(0) complex subunit e, mitochondrial</fullName>
    </recommendedName>
</protein>
<organism evidence="13 14">
    <name type="scientific">Didymosphaeria variabile</name>
    <dbReference type="NCBI Taxonomy" id="1932322"/>
    <lineage>
        <taxon>Eukaryota</taxon>
        <taxon>Fungi</taxon>
        <taxon>Dikarya</taxon>
        <taxon>Ascomycota</taxon>
        <taxon>Pezizomycotina</taxon>
        <taxon>Dothideomycetes</taxon>
        <taxon>Pleosporomycetidae</taxon>
        <taxon>Pleosporales</taxon>
        <taxon>Massarineae</taxon>
        <taxon>Didymosphaeriaceae</taxon>
        <taxon>Didymosphaeria</taxon>
    </lineage>
</organism>
<keyword evidence="10 11" id="KW-0066">ATP synthesis</keyword>